<evidence type="ECO:0000313" key="2">
    <source>
        <dbReference type="EMBL" id="SDU45429.1"/>
    </source>
</evidence>
<dbReference type="STRING" id="419479.SAMN04488563_1859"/>
<dbReference type="RefSeq" id="WP_046770222.1">
    <property type="nucleotide sequence ID" value="NZ_LBMC01000019.1"/>
</dbReference>
<keyword evidence="2" id="KW-0808">Transferase</keyword>
<keyword evidence="2" id="KW-0489">Methyltransferase</keyword>
<feature type="domain" description="Methyltransferase type 12" evidence="1">
    <location>
        <begin position="46"/>
        <end position="149"/>
    </location>
</feature>
<evidence type="ECO:0000313" key="3">
    <source>
        <dbReference type="Proteomes" id="UP000182977"/>
    </source>
</evidence>
<dbReference type="GO" id="GO:0032259">
    <property type="term" value="P:methylation"/>
    <property type="evidence" value="ECO:0007669"/>
    <property type="project" value="UniProtKB-KW"/>
</dbReference>
<sequence length="293" mass="31257">MNLDHSAIVINWADEAERLCAAVADDAEWYASVARELARPHDRLAVDIGCGGAGMAVALGAALPPAAFVVGVDGDGDVLDAARRRITQTGIDDGHIRLLRADLDTDLAVLPWVVRGADIIWASSSIHHLADQQAAIDALAALLAPGGRLALAEGGLPAQHLPWDVGVGDPGLEVRLAAAEDRWFARMRAGVPGSVAMPYGWPTALRRAGLVDVATKTFTFERPVPLCEADLRSVLLSLRHRVDRADVDGELRPSDTAAWDRLLDPADDAWLGHRDDVYSLSARSVHLGHRATA</sequence>
<dbReference type="Proteomes" id="UP000182977">
    <property type="component" value="Chromosome I"/>
</dbReference>
<dbReference type="AlphaFoldDB" id="A0A1H2IMP0"/>
<dbReference type="SUPFAM" id="SSF53335">
    <property type="entry name" value="S-adenosyl-L-methionine-dependent methyltransferases"/>
    <property type="match status" value="1"/>
</dbReference>
<dbReference type="EMBL" id="LT629791">
    <property type="protein sequence ID" value="SDU45429.1"/>
    <property type="molecule type" value="Genomic_DNA"/>
</dbReference>
<protein>
    <submittedName>
        <fullName evidence="2">Methyltransferase domain-containing protein</fullName>
    </submittedName>
</protein>
<organism evidence="2 3">
    <name type="scientific">Jiangella alkaliphila</name>
    <dbReference type="NCBI Taxonomy" id="419479"/>
    <lineage>
        <taxon>Bacteria</taxon>
        <taxon>Bacillati</taxon>
        <taxon>Actinomycetota</taxon>
        <taxon>Actinomycetes</taxon>
        <taxon>Jiangellales</taxon>
        <taxon>Jiangellaceae</taxon>
        <taxon>Jiangella</taxon>
    </lineage>
</organism>
<name>A0A1H2IMP0_9ACTN</name>
<gene>
    <name evidence="2" type="ORF">SAMN04488563_1859</name>
</gene>
<dbReference type="OrthoDB" id="3382693at2"/>
<dbReference type="Gene3D" id="3.40.50.150">
    <property type="entry name" value="Vaccinia Virus protein VP39"/>
    <property type="match status" value="1"/>
</dbReference>
<dbReference type="InterPro" id="IPR013217">
    <property type="entry name" value="Methyltransf_12"/>
</dbReference>
<dbReference type="InterPro" id="IPR029063">
    <property type="entry name" value="SAM-dependent_MTases_sf"/>
</dbReference>
<accession>A0A1H2IMP0</accession>
<proteinExistence type="predicted"/>
<reference evidence="3" key="1">
    <citation type="submission" date="2016-10" db="EMBL/GenBank/DDBJ databases">
        <authorList>
            <person name="Varghese N."/>
            <person name="Submissions S."/>
        </authorList>
    </citation>
    <scope>NUCLEOTIDE SEQUENCE [LARGE SCALE GENOMIC DNA]</scope>
    <source>
        <strain evidence="3">DSM 45079</strain>
    </source>
</reference>
<dbReference type="Pfam" id="PF08242">
    <property type="entry name" value="Methyltransf_12"/>
    <property type="match status" value="1"/>
</dbReference>
<dbReference type="GO" id="GO:0008168">
    <property type="term" value="F:methyltransferase activity"/>
    <property type="evidence" value="ECO:0007669"/>
    <property type="project" value="UniProtKB-KW"/>
</dbReference>
<evidence type="ECO:0000259" key="1">
    <source>
        <dbReference type="Pfam" id="PF08242"/>
    </source>
</evidence>
<keyword evidence="3" id="KW-1185">Reference proteome</keyword>